<feature type="domain" description="AB hydrolase-1" evidence="1">
    <location>
        <begin position="75"/>
        <end position="176"/>
    </location>
</feature>
<dbReference type="Proteomes" id="UP000321734">
    <property type="component" value="Unassembled WGS sequence"/>
</dbReference>
<keyword evidence="3" id="KW-1185">Reference proteome</keyword>
<dbReference type="EMBL" id="VORX01000005">
    <property type="protein sequence ID" value="TXE07487.1"/>
    <property type="molecule type" value="Genomic_DNA"/>
</dbReference>
<gene>
    <name evidence="2" type="ORF">ES711_12025</name>
</gene>
<dbReference type="PANTHER" id="PTHR46438:SF11">
    <property type="entry name" value="LIPASE-RELATED"/>
    <property type="match status" value="1"/>
</dbReference>
<keyword evidence="2" id="KW-0378">Hydrolase</keyword>
<dbReference type="InterPro" id="IPR000073">
    <property type="entry name" value="AB_hydrolase_1"/>
</dbReference>
<dbReference type="InterPro" id="IPR029058">
    <property type="entry name" value="AB_hydrolase_fold"/>
</dbReference>
<dbReference type="Gene3D" id="3.40.50.1820">
    <property type="entry name" value="alpha/beta hydrolase"/>
    <property type="match status" value="1"/>
</dbReference>
<dbReference type="Pfam" id="PF00561">
    <property type="entry name" value="Abhydrolase_1"/>
    <property type="match status" value="1"/>
</dbReference>
<reference evidence="2 3" key="1">
    <citation type="submission" date="2019-08" db="EMBL/GenBank/DDBJ databases">
        <title>Genome sequence of Gelidibacter salicanalis IC162T.</title>
        <authorList>
            <person name="Bowman J.P."/>
        </authorList>
    </citation>
    <scope>NUCLEOTIDE SEQUENCE [LARGE SCALE GENOMIC DNA]</scope>
    <source>
        <strain evidence="2 3">IC162</strain>
    </source>
</reference>
<evidence type="ECO:0000313" key="3">
    <source>
        <dbReference type="Proteomes" id="UP000321734"/>
    </source>
</evidence>
<comment type="caution">
    <text evidence="2">The sequence shown here is derived from an EMBL/GenBank/DDBJ whole genome shotgun (WGS) entry which is preliminary data.</text>
</comment>
<protein>
    <submittedName>
        <fullName evidence="2">Alpha/beta hydrolase</fullName>
    </submittedName>
</protein>
<dbReference type="GO" id="GO:0016787">
    <property type="term" value="F:hydrolase activity"/>
    <property type="evidence" value="ECO:0007669"/>
    <property type="project" value="UniProtKB-KW"/>
</dbReference>
<proteinExistence type="predicted"/>
<evidence type="ECO:0000259" key="1">
    <source>
        <dbReference type="Pfam" id="PF00561"/>
    </source>
</evidence>
<organism evidence="2 3">
    <name type="scientific">Gelidibacter salicanalis</name>
    <dbReference type="NCBI Taxonomy" id="291193"/>
    <lineage>
        <taxon>Bacteria</taxon>
        <taxon>Pseudomonadati</taxon>
        <taxon>Bacteroidota</taxon>
        <taxon>Flavobacteriia</taxon>
        <taxon>Flavobacteriales</taxon>
        <taxon>Flavobacteriaceae</taxon>
        <taxon>Gelidibacter</taxon>
    </lineage>
</organism>
<sequence length="276" mass="31378">MKKEILIKIIGNYYNALSYVSKPYAADKALYLFMKPRSGKLNEEQSDFLNTAFQEELKFETFPIMTYRWPGTGKTIILTHGWESNSARWKRLILELRKKSFNVIALDAPGHGKSGSEIFNAIIYAEFINVVAKKFSPDIMVGHSVGGMACALFQHKYQFPNLKKIVLLGAPSEFQDVMKRYTDMLGYNHRIVSQLNHTINDRFGRPADSFSTAKFLETIESEGLIIHDQDDRIIPYNDALLLKNSFKNSQLITTKGLGHSLNDATVAQHIYNFIGV</sequence>
<evidence type="ECO:0000313" key="2">
    <source>
        <dbReference type="EMBL" id="TXE07487.1"/>
    </source>
</evidence>
<accession>A0A5C7AGN8</accession>
<dbReference type="PANTHER" id="PTHR46438">
    <property type="entry name" value="ALPHA/BETA-HYDROLASES SUPERFAMILY PROTEIN"/>
    <property type="match status" value="1"/>
</dbReference>
<dbReference type="RefSeq" id="WP_146893549.1">
    <property type="nucleotide sequence ID" value="NZ_VORX01000005.1"/>
</dbReference>
<name>A0A5C7AGN8_9FLAO</name>
<dbReference type="OrthoDB" id="9785847at2"/>
<dbReference type="AlphaFoldDB" id="A0A5C7AGN8"/>
<dbReference type="SUPFAM" id="SSF53474">
    <property type="entry name" value="alpha/beta-Hydrolases"/>
    <property type="match status" value="1"/>
</dbReference>